<keyword evidence="6" id="KW-1185">Reference proteome</keyword>
<dbReference type="Gene3D" id="3.40.50.1360">
    <property type="match status" value="1"/>
</dbReference>
<gene>
    <name evidence="3 5" type="primary">nagB</name>
    <name evidence="5" type="ORF">ACFSJF_11920</name>
</gene>
<feature type="domain" description="Glucosamine/galactosamine-6-phosphate isomerase" evidence="4">
    <location>
        <begin position="11"/>
        <end position="229"/>
    </location>
</feature>
<evidence type="ECO:0000313" key="6">
    <source>
        <dbReference type="Proteomes" id="UP001597383"/>
    </source>
</evidence>
<dbReference type="SUPFAM" id="SSF100950">
    <property type="entry name" value="NagB/RpiA/CoA transferase-like"/>
    <property type="match status" value="1"/>
</dbReference>
<comment type="pathway">
    <text evidence="3">Amino-sugar metabolism; N-acetylneuraminate degradation; D-fructose 6-phosphate from N-acetylneuraminate: step 5/5.</text>
</comment>
<dbReference type="GO" id="GO:0004342">
    <property type="term" value="F:glucosamine-6-phosphate deaminase activity"/>
    <property type="evidence" value="ECO:0007669"/>
    <property type="project" value="UniProtKB-EC"/>
</dbReference>
<evidence type="ECO:0000256" key="1">
    <source>
        <dbReference type="ARBA" id="ARBA00022801"/>
    </source>
</evidence>
<evidence type="ECO:0000313" key="5">
    <source>
        <dbReference type="EMBL" id="MFD2044980.1"/>
    </source>
</evidence>
<dbReference type="PANTHER" id="PTHR11280:SF5">
    <property type="entry name" value="GLUCOSAMINE-6-PHOSPHATE ISOMERASE"/>
    <property type="match status" value="1"/>
</dbReference>
<dbReference type="EC" id="3.5.99.6" evidence="3"/>
<name>A0ABW4W2I6_9BACI</name>
<organism evidence="5 6">
    <name type="scientific">Ornithinibacillus salinisoli</name>
    <dbReference type="NCBI Taxonomy" id="1848459"/>
    <lineage>
        <taxon>Bacteria</taxon>
        <taxon>Bacillati</taxon>
        <taxon>Bacillota</taxon>
        <taxon>Bacilli</taxon>
        <taxon>Bacillales</taxon>
        <taxon>Bacillaceae</taxon>
        <taxon>Ornithinibacillus</taxon>
    </lineage>
</organism>
<keyword evidence="1 3" id="KW-0378">Hydrolase</keyword>
<evidence type="ECO:0000256" key="2">
    <source>
        <dbReference type="ARBA" id="ARBA00023277"/>
    </source>
</evidence>
<dbReference type="NCBIfam" id="TIGR00502">
    <property type="entry name" value="nagB"/>
    <property type="match status" value="1"/>
</dbReference>
<protein>
    <recommendedName>
        <fullName evidence="3">Glucosamine-6-phosphate deaminase</fullName>
        <ecNumber evidence="3">3.5.99.6</ecNumber>
    </recommendedName>
    <alternativeName>
        <fullName evidence="3">GlcN6P deaminase</fullName>
        <shortName evidence="3">GNPDA</shortName>
    </alternativeName>
    <alternativeName>
        <fullName evidence="3">Glucosamine-6-phosphate isomerase</fullName>
    </alternativeName>
</protein>
<feature type="active site" description="Proton acceptor; for ring-opening step" evidence="3">
    <location>
        <position position="138"/>
    </location>
</feature>
<dbReference type="InterPro" id="IPR006148">
    <property type="entry name" value="Glc/Gal-6P_isomerase"/>
</dbReference>
<comment type="function">
    <text evidence="3">Catalyzes the reversible isomerization-deamination of glucosamine 6-phosphate (GlcN6P) to form fructose 6-phosphate (Fru6P) and ammonium ion.</text>
</comment>
<dbReference type="CDD" id="cd01399">
    <property type="entry name" value="GlcN6P_deaminase"/>
    <property type="match status" value="1"/>
</dbReference>
<proteinExistence type="inferred from homology"/>
<dbReference type="Pfam" id="PF01182">
    <property type="entry name" value="Glucosamine_iso"/>
    <property type="match status" value="1"/>
</dbReference>
<comment type="similarity">
    <text evidence="3">Belongs to the glucosamine/galactosamine-6-phosphate isomerase family. NagB subfamily.</text>
</comment>
<dbReference type="Proteomes" id="UP001597383">
    <property type="component" value="Unassembled WGS sequence"/>
</dbReference>
<feature type="active site" description="For ring-opening step" evidence="3">
    <location>
        <position position="136"/>
    </location>
</feature>
<comment type="caution">
    <text evidence="3">Lacks conserved residue(s) required for the propagation of feature annotation.</text>
</comment>
<reference evidence="6" key="1">
    <citation type="journal article" date="2019" name="Int. J. Syst. Evol. Microbiol.">
        <title>The Global Catalogue of Microorganisms (GCM) 10K type strain sequencing project: providing services to taxonomists for standard genome sequencing and annotation.</title>
        <authorList>
            <consortium name="The Broad Institute Genomics Platform"/>
            <consortium name="The Broad Institute Genome Sequencing Center for Infectious Disease"/>
            <person name="Wu L."/>
            <person name="Ma J."/>
        </authorList>
    </citation>
    <scope>NUCLEOTIDE SEQUENCE [LARGE SCALE GENOMIC DNA]</scope>
    <source>
        <strain evidence="6">R28</strain>
    </source>
</reference>
<keyword evidence="2 3" id="KW-0119">Carbohydrate metabolism</keyword>
<sequence length="242" mass="27247">MKIINVKDYEEMSQQACSMLLDVIRNEIKPVLGLATGSTPEGLYQHLIEKYNEQKVSFQETTTFNLDEYVGLDRHDPNSYRFFMNEKLFNHVNIPEENTHVPSGIAPDPNQECYDYEQLIQEADRIDVQVLGLGLNGHIGFNEPGTPFNSRTHVVALDESTRQANARFFDSINDVPTQAITMGIETIMESKSIILLVSGEKKAEPLARLVYGEISEDFPASILQKHENVTIIADEAACANLR</sequence>
<evidence type="ECO:0000256" key="3">
    <source>
        <dbReference type="HAMAP-Rule" id="MF_01241"/>
    </source>
</evidence>
<comment type="catalytic activity">
    <reaction evidence="3">
        <text>alpha-D-glucosamine 6-phosphate + H2O = beta-D-fructose 6-phosphate + NH4(+)</text>
        <dbReference type="Rhea" id="RHEA:12172"/>
        <dbReference type="ChEBI" id="CHEBI:15377"/>
        <dbReference type="ChEBI" id="CHEBI:28938"/>
        <dbReference type="ChEBI" id="CHEBI:57634"/>
        <dbReference type="ChEBI" id="CHEBI:75989"/>
        <dbReference type="EC" id="3.5.99.6"/>
    </reaction>
</comment>
<dbReference type="InterPro" id="IPR004547">
    <property type="entry name" value="Glucosamine6P_isomerase"/>
</dbReference>
<comment type="caution">
    <text evidence="5">The sequence shown here is derived from an EMBL/GenBank/DDBJ whole genome shotgun (WGS) entry which is preliminary data.</text>
</comment>
<dbReference type="EMBL" id="JBHUHQ010000016">
    <property type="protein sequence ID" value="MFD2044980.1"/>
    <property type="molecule type" value="Genomic_DNA"/>
</dbReference>
<feature type="active site" description="For ring-opening step" evidence="3">
    <location>
        <position position="143"/>
    </location>
</feature>
<accession>A0ABW4W2I6</accession>
<evidence type="ECO:0000259" key="4">
    <source>
        <dbReference type="Pfam" id="PF01182"/>
    </source>
</evidence>
<dbReference type="PANTHER" id="PTHR11280">
    <property type="entry name" value="GLUCOSAMINE-6-PHOSPHATE ISOMERASE"/>
    <property type="match status" value="1"/>
</dbReference>
<dbReference type="HAMAP" id="MF_01241">
    <property type="entry name" value="GlcN6P_deamin"/>
    <property type="match status" value="1"/>
</dbReference>
<feature type="active site" description="Proton acceptor; for enolization step" evidence="3">
    <location>
        <position position="67"/>
    </location>
</feature>
<dbReference type="InterPro" id="IPR037171">
    <property type="entry name" value="NagB/RpiA_transferase-like"/>
</dbReference>
<dbReference type="RefSeq" id="WP_377557584.1">
    <property type="nucleotide sequence ID" value="NZ_JBHUHQ010000016.1"/>
</dbReference>